<evidence type="ECO:0000256" key="1">
    <source>
        <dbReference type="ARBA" id="ARBA00004173"/>
    </source>
</evidence>
<dbReference type="Proteomes" id="UP000007014">
    <property type="component" value="Chromosome 19"/>
</dbReference>
<comment type="cofactor">
    <cofactor evidence="10">
        <name>Zn(2+)</name>
        <dbReference type="ChEBI" id="CHEBI:29105"/>
    </cofactor>
    <text evidence="10">Binds 1 zinc ion.</text>
</comment>
<dbReference type="GO" id="GO:0005739">
    <property type="term" value="C:mitochondrion"/>
    <property type="evidence" value="ECO:0007669"/>
    <property type="project" value="UniProtKB-SubCell"/>
</dbReference>
<evidence type="ECO:0000313" key="12">
    <source>
        <dbReference type="EMBL" id="BAM82761.1"/>
    </source>
</evidence>
<dbReference type="EMBL" id="AP006501">
    <property type="protein sequence ID" value="BAM82761.1"/>
    <property type="molecule type" value="Genomic_DNA"/>
</dbReference>
<dbReference type="AlphaFoldDB" id="M1UWT5"/>
<organism evidence="12 13">
    <name type="scientific">Cyanidioschyzon merolae (strain NIES-3377 / 10D)</name>
    <name type="common">Unicellular red alga</name>
    <dbReference type="NCBI Taxonomy" id="280699"/>
    <lineage>
        <taxon>Eukaryota</taxon>
        <taxon>Rhodophyta</taxon>
        <taxon>Bangiophyceae</taxon>
        <taxon>Cyanidiales</taxon>
        <taxon>Cyanidiaceae</taxon>
        <taxon>Cyanidioschyzon</taxon>
    </lineage>
</organism>
<dbReference type="STRING" id="280699.M1UWT5"/>
<evidence type="ECO:0000313" key="13">
    <source>
        <dbReference type="Proteomes" id="UP000007014"/>
    </source>
</evidence>
<evidence type="ECO:0000256" key="3">
    <source>
        <dbReference type="ARBA" id="ARBA00022670"/>
    </source>
</evidence>
<dbReference type="InterPro" id="IPR045090">
    <property type="entry name" value="Pept_M3A_M3B"/>
</dbReference>
<feature type="domain" description="Peptidase M3A/M3B catalytic" evidence="11">
    <location>
        <begin position="180"/>
        <end position="577"/>
    </location>
</feature>
<dbReference type="KEGG" id="cme:CYME_CMS132C"/>
<dbReference type="CDD" id="cd06457">
    <property type="entry name" value="M3A_MIP"/>
    <property type="match status" value="1"/>
</dbReference>
<dbReference type="Gramene" id="CMS132CT">
    <property type="protein sequence ID" value="CMS132CT"/>
    <property type="gene ID" value="CMS132C"/>
</dbReference>
<dbReference type="Gene3D" id="3.40.390.10">
    <property type="entry name" value="Collagenase (Catalytic Domain)"/>
    <property type="match status" value="1"/>
</dbReference>
<dbReference type="InterPro" id="IPR033851">
    <property type="entry name" value="M3A_MIP"/>
</dbReference>
<dbReference type="HOGENOM" id="CLU_001805_0_2_1"/>
<dbReference type="Pfam" id="PF01432">
    <property type="entry name" value="Peptidase_M3"/>
    <property type="match status" value="1"/>
</dbReference>
<protein>
    <submittedName>
        <fullName evidence="12">Mitochondrial intermediate peptidase</fullName>
    </submittedName>
</protein>
<proteinExistence type="inferred from homology"/>
<evidence type="ECO:0000256" key="5">
    <source>
        <dbReference type="ARBA" id="ARBA00022801"/>
    </source>
</evidence>
<gene>
    <name evidence="12" type="ORF">CYME_CMS132C</name>
</gene>
<keyword evidence="5 10" id="KW-0378">Hydrolase</keyword>
<evidence type="ECO:0000256" key="9">
    <source>
        <dbReference type="ARBA" id="ARBA00023128"/>
    </source>
</evidence>
<evidence type="ECO:0000256" key="7">
    <source>
        <dbReference type="ARBA" id="ARBA00022946"/>
    </source>
</evidence>
<dbReference type="OMA" id="ALMFEYM"/>
<dbReference type="InterPro" id="IPR024079">
    <property type="entry name" value="MetalloPept_cat_dom_sf"/>
</dbReference>
<dbReference type="PANTHER" id="PTHR11804">
    <property type="entry name" value="PROTEASE M3 THIMET OLIGOPEPTIDASE-RELATED"/>
    <property type="match status" value="1"/>
</dbReference>
<keyword evidence="3 10" id="KW-0645">Protease</keyword>
<dbReference type="RefSeq" id="XP_005538797.1">
    <property type="nucleotide sequence ID" value="XM_005538740.1"/>
</dbReference>
<dbReference type="PANTHER" id="PTHR11804:SF79">
    <property type="entry name" value="MITOCHONDRIAL INTERMEDIATE PEPTIDASE"/>
    <property type="match status" value="1"/>
</dbReference>
<reference evidence="12 13" key="2">
    <citation type="journal article" date="2007" name="BMC Biol.">
        <title>A 100%-complete sequence reveals unusually simple genomic features in the hot-spring red alga Cyanidioschyzon merolae.</title>
        <authorList>
            <person name="Nozaki H."/>
            <person name="Takano H."/>
            <person name="Misumi O."/>
            <person name="Terasawa K."/>
            <person name="Matsuzaki M."/>
            <person name="Maruyama S."/>
            <person name="Nishida K."/>
            <person name="Yagisawa F."/>
            <person name="Yoshida Y."/>
            <person name="Fujiwara T."/>
            <person name="Takio S."/>
            <person name="Tamura K."/>
            <person name="Chung S.J."/>
            <person name="Nakamura S."/>
            <person name="Kuroiwa H."/>
            <person name="Tanaka K."/>
            <person name="Sato N."/>
            <person name="Kuroiwa T."/>
        </authorList>
    </citation>
    <scope>NUCLEOTIDE SEQUENCE [LARGE SCALE GENOMIC DNA]</scope>
    <source>
        <strain evidence="12 13">10D</strain>
    </source>
</reference>
<dbReference type="GO" id="GO:0006508">
    <property type="term" value="P:proteolysis"/>
    <property type="evidence" value="ECO:0007669"/>
    <property type="project" value="UniProtKB-KW"/>
</dbReference>
<dbReference type="InterPro" id="IPR001567">
    <property type="entry name" value="Pept_M3A_M3B_dom"/>
</dbReference>
<name>M1UWT5_CYAM1</name>
<evidence type="ECO:0000256" key="2">
    <source>
        <dbReference type="ARBA" id="ARBA00006040"/>
    </source>
</evidence>
<evidence type="ECO:0000256" key="6">
    <source>
        <dbReference type="ARBA" id="ARBA00022833"/>
    </source>
</evidence>
<keyword evidence="13" id="KW-1185">Reference proteome</keyword>
<dbReference type="eggNOG" id="KOG2090">
    <property type="taxonomic scope" value="Eukaryota"/>
</dbReference>
<dbReference type="GO" id="GO:0006518">
    <property type="term" value="P:peptide metabolic process"/>
    <property type="evidence" value="ECO:0007669"/>
    <property type="project" value="TreeGrafter"/>
</dbReference>
<comment type="subcellular location">
    <subcellularLocation>
        <location evidence="1">Mitochondrion</location>
    </subcellularLocation>
</comment>
<keyword evidence="4 10" id="KW-0479">Metal-binding</keyword>
<keyword evidence="7" id="KW-0809">Transit peptide</keyword>
<evidence type="ECO:0000256" key="8">
    <source>
        <dbReference type="ARBA" id="ARBA00023049"/>
    </source>
</evidence>
<accession>M1UWT5</accession>
<evidence type="ECO:0000256" key="10">
    <source>
        <dbReference type="RuleBase" id="RU003435"/>
    </source>
</evidence>
<evidence type="ECO:0000256" key="4">
    <source>
        <dbReference type="ARBA" id="ARBA00022723"/>
    </source>
</evidence>
<dbReference type="InterPro" id="IPR024077">
    <property type="entry name" value="Neurolysin/TOP_dom2"/>
</dbReference>
<keyword evidence="8 10" id="KW-0482">Metalloprotease</keyword>
<evidence type="ECO:0000259" key="11">
    <source>
        <dbReference type="Pfam" id="PF01432"/>
    </source>
</evidence>
<keyword evidence="6 10" id="KW-0862">Zinc</keyword>
<dbReference type="SUPFAM" id="SSF55486">
    <property type="entry name" value="Metalloproteases ('zincins'), catalytic domain"/>
    <property type="match status" value="1"/>
</dbReference>
<reference evidence="12 13" key="1">
    <citation type="journal article" date="2004" name="Nature">
        <title>Genome sequence of the ultrasmall unicellular red alga Cyanidioschyzon merolae 10D.</title>
        <authorList>
            <person name="Matsuzaki M."/>
            <person name="Misumi O."/>
            <person name="Shin-i T."/>
            <person name="Maruyama S."/>
            <person name="Takahara M."/>
            <person name="Miyagishima S."/>
            <person name="Mori T."/>
            <person name="Nishida K."/>
            <person name="Yagisawa F."/>
            <person name="Nishida K."/>
            <person name="Yoshida Y."/>
            <person name="Nishimura Y."/>
            <person name="Nakao S."/>
            <person name="Kobayashi T."/>
            <person name="Momoyama Y."/>
            <person name="Higashiyama T."/>
            <person name="Minoda A."/>
            <person name="Sano M."/>
            <person name="Nomoto H."/>
            <person name="Oishi K."/>
            <person name="Hayashi H."/>
            <person name="Ohta F."/>
            <person name="Nishizaka S."/>
            <person name="Haga S."/>
            <person name="Miura S."/>
            <person name="Morishita T."/>
            <person name="Kabeya Y."/>
            <person name="Terasawa K."/>
            <person name="Suzuki Y."/>
            <person name="Ishii Y."/>
            <person name="Asakawa S."/>
            <person name="Takano H."/>
            <person name="Ohta N."/>
            <person name="Kuroiwa H."/>
            <person name="Tanaka K."/>
            <person name="Shimizu N."/>
            <person name="Sugano S."/>
            <person name="Sato N."/>
            <person name="Nozaki H."/>
            <person name="Ogasawara N."/>
            <person name="Kohara Y."/>
            <person name="Kuroiwa T."/>
        </authorList>
    </citation>
    <scope>NUCLEOTIDE SEQUENCE [LARGE SCALE GENOMIC DNA]</scope>
    <source>
        <strain evidence="12 13">10D</strain>
    </source>
</reference>
<dbReference type="OrthoDB" id="17530at2759"/>
<dbReference type="GO" id="GO:0046872">
    <property type="term" value="F:metal ion binding"/>
    <property type="evidence" value="ECO:0007669"/>
    <property type="project" value="UniProtKB-UniRule"/>
</dbReference>
<keyword evidence="9" id="KW-0496">Mitochondrion</keyword>
<dbReference type="GeneID" id="16997595"/>
<dbReference type="Gene3D" id="1.10.1370.10">
    <property type="entry name" value="Neurolysin, domain 3"/>
    <property type="match status" value="2"/>
</dbReference>
<sequence length="604" mass="67914">MLCSRGLFGLRGLHVPQDWQTIKHQTLKACNDLVYKILSNREGSVLQDFDELSDTLCQVLDASELARNVSAEPEHVEASESVFRELSQYMQELNCDENLCGALLRKQDAVTCEEQALVRSLQRDFALRGGASLSPSKRKHVAAVQNEILEWSMRVTAVFRDAEKSPGKRFGSANVNIAWNSLTALLNKRSELAQVLSYPSYAHFVALDKLLRHPHGVVSFLNSVSSMLNEVRRKRQHDSLSLQRSRCSSLARRLQPYLGVDSVLEVLSGLLCELFGIRIYRLRQNQVRGVIWHPSVEHAMLVDARNGNFVGEVFFDLFARDGKMPGAAHYALRGSRRLRDGSSQLPSAAIVCDFPPIIRKAGMQHYQLETLLHELGHVLHTIMSRTRFQHLSGTRGPMDFVEIPSHLMENFAWDAAWMRRFAPNGPRQFLAELEEARQEAVVAEIALQTPFAALDLALHSHDHFGWGNEARSKIKRIIAEVVREYGRLEQVLYRDGIPYMPHIIGYGGCYYSYLLARILAAEVWNRLFRDSKLSMAAAGELLRNGFFRFGASKEPREILATVLNGEEPSFRGIAEAIGMADSQYATLPVLASANRSELCAEPSA</sequence>
<dbReference type="GO" id="GO:0004222">
    <property type="term" value="F:metalloendopeptidase activity"/>
    <property type="evidence" value="ECO:0007669"/>
    <property type="project" value="InterPro"/>
</dbReference>
<comment type="similarity">
    <text evidence="2 10">Belongs to the peptidase M3 family.</text>
</comment>